<dbReference type="InterPro" id="IPR016189">
    <property type="entry name" value="Transl_init_fac_IF2/IF5_N"/>
</dbReference>
<dbReference type="GO" id="GO:0005850">
    <property type="term" value="C:eukaryotic translation initiation factor 2 complex"/>
    <property type="evidence" value="ECO:0007669"/>
    <property type="project" value="TreeGrafter"/>
</dbReference>
<feature type="compositionally biased region" description="Polar residues" evidence="4">
    <location>
        <begin position="163"/>
        <end position="175"/>
    </location>
</feature>
<comment type="caution">
    <text evidence="6">The sequence shown here is derived from an EMBL/GenBank/DDBJ whole genome shotgun (WGS) entry which is preliminary data.</text>
</comment>
<evidence type="ECO:0000256" key="2">
    <source>
        <dbReference type="ARBA" id="ARBA00022540"/>
    </source>
</evidence>
<comment type="similarity">
    <text evidence="1">Belongs to the eIF-2-beta/eIF-5 family.</text>
</comment>
<gene>
    <name evidence="6" type="ORF">FFLO_00722</name>
</gene>
<dbReference type="SUPFAM" id="SSF75689">
    <property type="entry name" value="Zinc-binding domain of translation initiation factor 2 beta"/>
    <property type="match status" value="1"/>
</dbReference>
<keyword evidence="7" id="KW-1185">Reference proteome</keyword>
<evidence type="ECO:0000259" key="5">
    <source>
        <dbReference type="SMART" id="SM00653"/>
    </source>
</evidence>
<reference evidence="6" key="1">
    <citation type="submission" date="2020-04" db="EMBL/GenBank/DDBJ databases">
        <title>Analysis of mating type loci in Filobasidium floriforme.</title>
        <authorList>
            <person name="Nowrousian M."/>
        </authorList>
    </citation>
    <scope>NUCLEOTIDE SEQUENCE</scope>
    <source>
        <strain evidence="6">CBS 6242</strain>
    </source>
</reference>
<evidence type="ECO:0000256" key="4">
    <source>
        <dbReference type="SAM" id="MobiDB-lite"/>
    </source>
</evidence>
<dbReference type="InterPro" id="IPR016190">
    <property type="entry name" value="Transl_init_fac_IF2/IF5_Zn-bd"/>
</dbReference>
<dbReference type="PANTHER" id="PTHR23001:SF3">
    <property type="entry name" value="EUKARYOTIC TRANSLATION INITIATION FACTOR 2 SUBUNIT 2"/>
    <property type="match status" value="1"/>
</dbReference>
<dbReference type="EMBL" id="JABELV010000008">
    <property type="protein sequence ID" value="KAG7571370.1"/>
    <property type="molecule type" value="Genomic_DNA"/>
</dbReference>
<protein>
    <recommendedName>
        <fullName evidence="5">Translation initiation factor IF2/IF5 domain-containing protein</fullName>
    </recommendedName>
</protein>
<dbReference type="InterPro" id="IPR045196">
    <property type="entry name" value="IF2/IF5"/>
</dbReference>
<dbReference type="Pfam" id="PF01873">
    <property type="entry name" value="eIF-5_eIF-2B"/>
    <property type="match status" value="1"/>
</dbReference>
<dbReference type="OrthoDB" id="10255414at2759"/>
<dbReference type="InterPro" id="IPR002735">
    <property type="entry name" value="Transl_init_fac_IF2/IF5_dom"/>
</dbReference>
<evidence type="ECO:0000256" key="3">
    <source>
        <dbReference type="ARBA" id="ARBA00022917"/>
    </source>
</evidence>
<dbReference type="Gene3D" id="3.30.30.170">
    <property type="match status" value="1"/>
</dbReference>
<accession>A0A8K0JSK2</accession>
<dbReference type="GO" id="GO:0003743">
    <property type="term" value="F:translation initiation factor activity"/>
    <property type="evidence" value="ECO:0007669"/>
    <property type="project" value="UniProtKB-KW"/>
</dbReference>
<dbReference type="AlphaFoldDB" id="A0A8K0JSK2"/>
<sequence>MSADAPPAEEPMFAGLKKKSKKAKVNFDEIDLEGGEDKAITPANIASETIAQAEEKLDGGDAPVAAEEDMFADLKKKPKKKKKEIPMDLEELATPEGETATPAESAGVDMGEFGDIKKKKKSSKKKAAFDLEAFEKEIGEAEANEDGEVDDNIPEGDLGDDIFTSSNDAAPSSSKIGEEAWVGTSRDYTYPELLNRFYSMLHSHNPELAGDKKKLTLVPPQVTREGTKKTMFANLAEICRRMHRQPKHLMEFLFAELGTSGSVDAQQRLIIKGRYTQKSMENVLRRYIVEYVVCKTCKSPDTLLNKENRLYFITCESCGSRRSVAAIKTGFQAQVGRRIKPAA</sequence>
<evidence type="ECO:0000313" key="6">
    <source>
        <dbReference type="EMBL" id="KAG7571370.1"/>
    </source>
</evidence>
<evidence type="ECO:0000256" key="1">
    <source>
        <dbReference type="ARBA" id="ARBA00010397"/>
    </source>
</evidence>
<dbReference type="GO" id="GO:0003729">
    <property type="term" value="F:mRNA binding"/>
    <property type="evidence" value="ECO:0007669"/>
    <property type="project" value="TreeGrafter"/>
</dbReference>
<feature type="compositionally biased region" description="Acidic residues" evidence="4">
    <location>
        <begin position="140"/>
        <end position="160"/>
    </location>
</feature>
<dbReference type="PANTHER" id="PTHR23001">
    <property type="entry name" value="EUKARYOTIC TRANSLATION INITIATION FACTOR"/>
    <property type="match status" value="1"/>
</dbReference>
<keyword evidence="3" id="KW-0648">Protein biosynthesis</keyword>
<dbReference type="FunFam" id="3.30.30.170:FF:000001">
    <property type="entry name" value="Eukaryotic translation initiation factor 2 subunit"/>
    <property type="match status" value="1"/>
</dbReference>
<feature type="region of interest" description="Disordered" evidence="4">
    <location>
        <begin position="138"/>
        <end position="176"/>
    </location>
</feature>
<feature type="region of interest" description="Disordered" evidence="4">
    <location>
        <begin position="76"/>
        <end position="108"/>
    </location>
</feature>
<organism evidence="6 7">
    <name type="scientific">Filobasidium floriforme</name>
    <dbReference type="NCBI Taxonomy" id="5210"/>
    <lineage>
        <taxon>Eukaryota</taxon>
        <taxon>Fungi</taxon>
        <taxon>Dikarya</taxon>
        <taxon>Basidiomycota</taxon>
        <taxon>Agaricomycotina</taxon>
        <taxon>Tremellomycetes</taxon>
        <taxon>Filobasidiales</taxon>
        <taxon>Filobasidiaceae</taxon>
        <taxon>Filobasidium</taxon>
    </lineage>
</organism>
<feature type="domain" description="Translation initiation factor IF2/IF5" evidence="5">
    <location>
        <begin position="212"/>
        <end position="321"/>
    </location>
</feature>
<dbReference type="GO" id="GO:0001731">
    <property type="term" value="P:formation of translation preinitiation complex"/>
    <property type="evidence" value="ECO:0007669"/>
    <property type="project" value="TreeGrafter"/>
</dbReference>
<proteinExistence type="inferred from homology"/>
<name>A0A8K0JSK2_9TREE</name>
<evidence type="ECO:0000313" key="7">
    <source>
        <dbReference type="Proteomes" id="UP000812966"/>
    </source>
</evidence>
<dbReference type="SUPFAM" id="SSF100966">
    <property type="entry name" value="Translation initiation factor 2 beta, aIF2beta, N-terminal domain"/>
    <property type="match status" value="1"/>
</dbReference>
<keyword evidence="2" id="KW-0396">Initiation factor</keyword>
<dbReference type="GO" id="GO:0031369">
    <property type="term" value="F:translation initiation factor binding"/>
    <property type="evidence" value="ECO:0007669"/>
    <property type="project" value="TreeGrafter"/>
</dbReference>
<dbReference type="SMART" id="SM00653">
    <property type="entry name" value="eIF2B_5"/>
    <property type="match status" value="1"/>
</dbReference>
<dbReference type="Proteomes" id="UP000812966">
    <property type="component" value="Unassembled WGS sequence"/>
</dbReference>